<organism evidence="1 2">
    <name type="scientific">Trichonephila clavata</name>
    <name type="common">Joro spider</name>
    <name type="synonym">Nephila clavata</name>
    <dbReference type="NCBI Taxonomy" id="2740835"/>
    <lineage>
        <taxon>Eukaryota</taxon>
        <taxon>Metazoa</taxon>
        <taxon>Ecdysozoa</taxon>
        <taxon>Arthropoda</taxon>
        <taxon>Chelicerata</taxon>
        <taxon>Arachnida</taxon>
        <taxon>Araneae</taxon>
        <taxon>Araneomorphae</taxon>
        <taxon>Entelegynae</taxon>
        <taxon>Araneoidea</taxon>
        <taxon>Nephilidae</taxon>
        <taxon>Trichonephila</taxon>
    </lineage>
</organism>
<protein>
    <submittedName>
        <fullName evidence="1">Uncharacterized protein</fullName>
    </submittedName>
</protein>
<evidence type="ECO:0000313" key="1">
    <source>
        <dbReference type="EMBL" id="GFR22801.1"/>
    </source>
</evidence>
<name>A0A8X6HF74_TRICU</name>
<proteinExistence type="predicted"/>
<reference evidence="1" key="1">
    <citation type="submission" date="2020-07" db="EMBL/GenBank/DDBJ databases">
        <title>Multicomponent nature underlies the extraordinary mechanical properties of spider dragline silk.</title>
        <authorList>
            <person name="Kono N."/>
            <person name="Nakamura H."/>
            <person name="Mori M."/>
            <person name="Yoshida Y."/>
            <person name="Ohtoshi R."/>
            <person name="Malay A.D."/>
            <person name="Moran D.A.P."/>
            <person name="Tomita M."/>
            <person name="Numata K."/>
            <person name="Arakawa K."/>
        </authorList>
    </citation>
    <scope>NUCLEOTIDE SEQUENCE</scope>
</reference>
<dbReference type="EMBL" id="BMAO01038126">
    <property type="protein sequence ID" value="GFR22801.1"/>
    <property type="molecule type" value="Genomic_DNA"/>
</dbReference>
<dbReference type="AlphaFoldDB" id="A0A8X6HF74"/>
<keyword evidence="2" id="KW-1185">Reference proteome</keyword>
<accession>A0A8X6HF74</accession>
<comment type="caution">
    <text evidence="1">The sequence shown here is derived from an EMBL/GenBank/DDBJ whole genome shotgun (WGS) entry which is preliminary data.</text>
</comment>
<gene>
    <name evidence="1" type="ORF">TNCT_285841</name>
</gene>
<evidence type="ECO:0000313" key="2">
    <source>
        <dbReference type="Proteomes" id="UP000887116"/>
    </source>
</evidence>
<sequence length="79" mass="9040">MIISSHGGPGEMRDIVVVLEATTVPLKLLRCWMHVVIQNNAEALSLPSIVYKASNHTQENTFTIKRPSEKHLYWHNIFQ</sequence>
<dbReference type="Proteomes" id="UP000887116">
    <property type="component" value="Unassembled WGS sequence"/>
</dbReference>